<dbReference type="PANTHER" id="PTHR34075">
    <property type="entry name" value="BLR3430 PROTEIN"/>
    <property type="match status" value="1"/>
</dbReference>
<keyword evidence="4" id="KW-1185">Reference proteome</keyword>
<sequence length="147" mass="15943">MTVRNESPSRIEPGKREGETPLSTTADAPSGPQAQFLAHLKDGRFMIQRSRSTGRYVFYPRIAIPGSGETDLEWVAASGLGTVHAITVNRAREGAYNIALVDLDEGPRLMSRIEGVETVPIGTRVQARIVTLEGEPAIVFDPVGEKN</sequence>
<proteinExistence type="predicted"/>
<feature type="compositionally biased region" description="Basic and acidic residues" evidence="1">
    <location>
        <begin position="7"/>
        <end position="19"/>
    </location>
</feature>
<evidence type="ECO:0000313" key="4">
    <source>
        <dbReference type="Proteomes" id="UP000646365"/>
    </source>
</evidence>
<feature type="region of interest" description="Disordered" evidence="1">
    <location>
        <begin position="1"/>
        <end position="31"/>
    </location>
</feature>
<dbReference type="AlphaFoldDB" id="A0A8J2YTV4"/>
<protein>
    <recommendedName>
        <fullName evidence="2">ChsH2 C-terminal OB-fold domain-containing protein</fullName>
    </recommendedName>
</protein>
<feature type="domain" description="ChsH2 C-terminal OB-fold" evidence="2">
    <location>
        <begin position="74"/>
        <end position="129"/>
    </location>
</feature>
<dbReference type="InterPro" id="IPR012340">
    <property type="entry name" value="NA-bd_OB-fold"/>
</dbReference>
<gene>
    <name evidence="3" type="ORF">GCM10011611_21660</name>
</gene>
<organism evidence="3 4">
    <name type="scientific">Aliidongia dinghuensis</name>
    <dbReference type="NCBI Taxonomy" id="1867774"/>
    <lineage>
        <taxon>Bacteria</taxon>
        <taxon>Pseudomonadati</taxon>
        <taxon>Pseudomonadota</taxon>
        <taxon>Alphaproteobacteria</taxon>
        <taxon>Rhodospirillales</taxon>
        <taxon>Dongiaceae</taxon>
        <taxon>Aliidongia</taxon>
    </lineage>
</organism>
<name>A0A8J2YTV4_9PROT</name>
<comment type="caution">
    <text evidence="3">The sequence shown here is derived from an EMBL/GenBank/DDBJ whole genome shotgun (WGS) entry which is preliminary data.</text>
</comment>
<evidence type="ECO:0000313" key="3">
    <source>
        <dbReference type="EMBL" id="GGF15528.1"/>
    </source>
</evidence>
<dbReference type="SUPFAM" id="SSF50249">
    <property type="entry name" value="Nucleic acid-binding proteins"/>
    <property type="match status" value="1"/>
</dbReference>
<dbReference type="EMBL" id="BMJQ01000005">
    <property type="protein sequence ID" value="GGF15528.1"/>
    <property type="molecule type" value="Genomic_DNA"/>
</dbReference>
<dbReference type="InterPro" id="IPR052513">
    <property type="entry name" value="Thioester_dehydratase-like"/>
</dbReference>
<dbReference type="PANTHER" id="PTHR34075:SF5">
    <property type="entry name" value="BLR3430 PROTEIN"/>
    <property type="match status" value="1"/>
</dbReference>
<accession>A0A8J2YTV4</accession>
<reference evidence="3" key="2">
    <citation type="submission" date="2020-09" db="EMBL/GenBank/DDBJ databases">
        <authorList>
            <person name="Sun Q."/>
            <person name="Zhou Y."/>
        </authorList>
    </citation>
    <scope>NUCLEOTIDE SEQUENCE</scope>
    <source>
        <strain evidence="3">CGMCC 1.15725</strain>
    </source>
</reference>
<dbReference type="Pfam" id="PF01796">
    <property type="entry name" value="OB_ChsH2_C"/>
    <property type="match status" value="1"/>
</dbReference>
<evidence type="ECO:0000259" key="2">
    <source>
        <dbReference type="Pfam" id="PF01796"/>
    </source>
</evidence>
<reference evidence="3" key="1">
    <citation type="journal article" date="2014" name="Int. J. Syst. Evol. Microbiol.">
        <title>Complete genome sequence of Corynebacterium casei LMG S-19264T (=DSM 44701T), isolated from a smear-ripened cheese.</title>
        <authorList>
            <consortium name="US DOE Joint Genome Institute (JGI-PGF)"/>
            <person name="Walter F."/>
            <person name="Albersmeier A."/>
            <person name="Kalinowski J."/>
            <person name="Ruckert C."/>
        </authorList>
    </citation>
    <scope>NUCLEOTIDE SEQUENCE</scope>
    <source>
        <strain evidence="3">CGMCC 1.15725</strain>
    </source>
</reference>
<dbReference type="Gene3D" id="6.10.30.10">
    <property type="match status" value="1"/>
</dbReference>
<dbReference type="Proteomes" id="UP000646365">
    <property type="component" value="Unassembled WGS sequence"/>
</dbReference>
<evidence type="ECO:0000256" key="1">
    <source>
        <dbReference type="SAM" id="MobiDB-lite"/>
    </source>
</evidence>
<dbReference type="InterPro" id="IPR002878">
    <property type="entry name" value="ChsH2_C"/>
</dbReference>